<evidence type="ECO:0000313" key="3">
    <source>
        <dbReference type="Proteomes" id="UP000053274"/>
    </source>
</evidence>
<comment type="caution">
    <text evidence="2">The sequence shown here is derived from an EMBL/GenBank/DDBJ whole genome shotgun (WGS) entry which is preliminary data.</text>
</comment>
<evidence type="ECO:0000259" key="1">
    <source>
        <dbReference type="Pfam" id="PF03992"/>
    </source>
</evidence>
<dbReference type="Proteomes" id="UP000053274">
    <property type="component" value="Unassembled WGS sequence"/>
</dbReference>
<evidence type="ECO:0000313" key="2">
    <source>
        <dbReference type="EMBL" id="KRO35249.1"/>
    </source>
</evidence>
<dbReference type="SUPFAM" id="SSF54909">
    <property type="entry name" value="Dimeric alpha+beta barrel"/>
    <property type="match status" value="1"/>
</dbReference>
<dbReference type="InterPro" id="IPR007138">
    <property type="entry name" value="ABM_dom"/>
</dbReference>
<dbReference type="Pfam" id="PF03992">
    <property type="entry name" value="ABM"/>
    <property type="match status" value="1"/>
</dbReference>
<dbReference type="Gene3D" id="3.30.70.100">
    <property type="match status" value="1"/>
</dbReference>
<reference evidence="2 3" key="1">
    <citation type="submission" date="2015-10" db="EMBL/GenBank/DDBJ databases">
        <title>Metagenome-Assembled Genomes uncover a global brackish microbiome.</title>
        <authorList>
            <person name="Hugerth L.W."/>
            <person name="Larsson J."/>
            <person name="Alneberg J."/>
            <person name="Lindh M.V."/>
            <person name="Legrand C."/>
            <person name="Pinhassi J."/>
            <person name="Andersson A.F."/>
        </authorList>
    </citation>
    <scope>NUCLEOTIDE SEQUENCE [LARGE SCALE GENOMIC DNA]</scope>
    <source>
        <strain evidence="2">BACL15 MAG-120619-bin91</strain>
    </source>
</reference>
<name>A0A0R2PBJ6_9ACTN</name>
<gene>
    <name evidence="2" type="ORF">ABR54_06040</name>
</gene>
<feature type="domain" description="ABM" evidence="1">
    <location>
        <begin position="3"/>
        <end position="66"/>
    </location>
</feature>
<sequence>MDTLILTFPCKPGSGQVLLEAFKTALVDTRGYKGCISVTTYMSAANPDDIVLIQEWDNKTSQANYMQWRTDTGMPEQLGPLLGGPLKEEWLVPHSI</sequence>
<protein>
    <recommendedName>
        <fullName evidence="1">ABM domain-containing protein</fullName>
    </recommendedName>
</protein>
<dbReference type="EMBL" id="LIAM01000142">
    <property type="protein sequence ID" value="KRO35249.1"/>
    <property type="molecule type" value="Genomic_DNA"/>
</dbReference>
<dbReference type="InterPro" id="IPR011008">
    <property type="entry name" value="Dimeric_a/b-barrel"/>
</dbReference>
<organism evidence="2 3">
    <name type="scientific">Actinobacteria bacterium BACL15 MAG-120619-bin91</name>
    <dbReference type="NCBI Taxonomy" id="1655562"/>
    <lineage>
        <taxon>Bacteria</taxon>
        <taxon>Bacillati</taxon>
        <taxon>Actinomycetota</taxon>
        <taxon>Actinomycetes</taxon>
        <taxon>Actinomycetes incertae sedis</taxon>
        <taxon>ac1 cluster</taxon>
    </lineage>
</organism>
<proteinExistence type="predicted"/>
<dbReference type="AlphaFoldDB" id="A0A0R2PBJ6"/>
<accession>A0A0R2PBJ6</accession>